<dbReference type="RefSeq" id="WP_088919588.1">
    <property type="nucleotide sequence ID" value="NZ_CP018632.1"/>
</dbReference>
<dbReference type="AlphaFoldDB" id="A0A2Z2P0C0"/>
<proteinExistence type="predicted"/>
<dbReference type="Pfam" id="PF01943">
    <property type="entry name" value="Polysacc_synt"/>
    <property type="match status" value="1"/>
</dbReference>
<dbReference type="GO" id="GO:0016020">
    <property type="term" value="C:membrane"/>
    <property type="evidence" value="ECO:0007669"/>
    <property type="project" value="UniProtKB-SubCell"/>
</dbReference>
<name>A0A2Z2P0C0_9GAMM</name>
<feature type="transmembrane region" description="Helical" evidence="5">
    <location>
        <begin position="221"/>
        <end position="242"/>
    </location>
</feature>
<feature type="transmembrane region" description="Helical" evidence="5">
    <location>
        <begin position="85"/>
        <end position="113"/>
    </location>
</feature>
<feature type="transmembrane region" description="Helical" evidence="5">
    <location>
        <begin position="322"/>
        <end position="344"/>
    </location>
</feature>
<feature type="transmembrane region" description="Helical" evidence="5">
    <location>
        <begin position="119"/>
        <end position="139"/>
    </location>
</feature>
<evidence type="ECO:0000256" key="5">
    <source>
        <dbReference type="SAM" id="Phobius"/>
    </source>
</evidence>
<gene>
    <name evidence="6" type="primary">rfbX</name>
    <name evidence="6" type="ORF">IMCC3135_22500</name>
</gene>
<accession>A0A2Z2P0C0</accession>
<sequence length="418" mass="46169">MKYNIAVYRLFASNFVWAFLAEALGKASVLFANIYFAKTLLPASYGVFSVAFSLTVYIALLLEVGSSVHGTREVSRATSEQLSDIVNPIITVRFFVGLLLFFSINTLMFFGTFSDEYKHVFMIFSFYILAMSLTTEWVFRGLQRYAYIAVGNFLLIAVVFSSFLFVSDSSDVLRAAIAIVVAYLLNSFVLFIILKGRLLPLLRMTCSTNQALLVYRSSIKFLLSGIFGMGYLLVPSIALVSIYGSYDAGIFNAFFRPVVSLCGLLHFIPMVVFPMMSKYDKTDKQSFEVIHGVLVWSVALMATLSSVILLLSGGYFTVTFLGAAYAGEIHVLNLLILIIPVFALKNSMLIPLISVGDYSSQVNAALAAFVVSVVVGIPLIYWLSSTGAAMSIFLSELLSCVVVYHAYRRLKADGWTMS</sequence>
<organism evidence="6 7">
    <name type="scientific">Granulosicoccus antarcticus IMCC3135</name>
    <dbReference type="NCBI Taxonomy" id="1192854"/>
    <lineage>
        <taxon>Bacteria</taxon>
        <taxon>Pseudomonadati</taxon>
        <taxon>Pseudomonadota</taxon>
        <taxon>Gammaproteobacteria</taxon>
        <taxon>Chromatiales</taxon>
        <taxon>Granulosicoccaceae</taxon>
        <taxon>Granulosicoccus</taxon>
    </lineage>
</organism>
<evidence type="ECO:0000256" key="3">
    <source>
        <dbReference type="ARBA" id="ARBA00022989"/>
    </source>
</evidence>
<dbReference type="PANTHER" id="PTHR43424">
    <property type="entry name" value="LOCUS PUTATIVE PROTEIN 1-RELATED"/>
    <property type="match status" value="1"/>
</dbReference>
<dbReference type="PANTHER" id="PTHR43424:SF1">
    <property type="entry name" value="LOCUS PUTATIVE PROTEIN 1-RELATED"/>
    <property type="match status" value="1"/>
</dbReference>
<feature type="transmembrane region" description="Helical" evidence="5">
    <location>
        <begin position="254"/>
        <end position="273"/>
    </location>
</feature>
<evidence type="ECO:0000313" key="6">
    <source>
        <dbReference type="EMBL" id="ASJ74570.1"/>
    </source>
</evidence>
<feature type="transmembrane region" description="Helical" evidence="5">
    <location>
        <begin position="12"/>
        <end position="37"/>
    </location>
</feature>
<keyword evidence="7" id="KW-1185">Reference proteome</keyword>
<dbReference type="InterPro" id="IPR002797">
    <property type="entry name" value="Polysacc_synth"/>
</dbReference>
<feature type="transmembrane region" description="Helical" evidence="5">
    <location>
        <begin position="43"/>
        <end position="64"/>
    </location>
</feature>
<comment type="subcellular location">
    <subcellularLocation>
        <location evidence="1">Membrane</location>
        <topology evidence="1">Multi-pass membrane protein</topology>
    </subcellularLocation>
</comment>
<dbReference type="OrthoDB" id="9815702at2"/>
<evidence type="ECO:0000256" key="1">
    <source>
        <dbReference type="ARBA" id="ARBA00004141"/>
    </source>
</evidence>
<feature type="transmembrane region" description="Helical" evidence="5">
    <location>
        <begin position="146"/>
        <end position="166"/>
    </location>
</feature>
<evidence type="ECO:0000256" key="2">
    <source>
        <dbReference type="ARBA" id="ARBA00022692"/>
    </source>
</evidence>
<evidence type="ECO:0000313" key="7">
    <source>
        <dbReference type="Proteomes" id="UP000250079"/>
    </source>
</evidence>
<keyword evidence="4 5" id="KW-0472">Membrane</keyword>
<feature type="transmembrane region" description="Helical" evidence="5">
    <location>
        <begin position="172"/>
        <end position="194"/>
    </location>
</feature>
<keyword evidence="3 5" id="KW-1133">Transmembrane helix</keyword>
<dbReference type="InterPro" id="IPR052556">
    <property type="entry name" value="PolySynth_Transporter"/>
</dbReference>
<dbReference type="KEGG" id="gai:IMCC3135_22500"/>
<keyword evidence="2 5" id="KW-0812">Transmembrane</keyword>
<reference evidence="6 7" key="1">
    <citation type="submission" date="2016-12" db="EMBL/GenBank/DDBJ databases">
        <authorList>
            <person name="Song W.-J."/>
            <person name="Kurnit D.M."/>
        </authorList>
    </citation>
    <scope>NUCLEOTIDE SEQUENCE [LARGE SCALE GENOMIC DNA]</scope>
    <source>
        <strain evidence="6 7">IMCC3135</strain>
    </source>
</reference>
<dbReference type="EMBL" id="CP018632">
    <property type="protein sequence ID" value="ASJ74570.1"/>
    <property type="molecule type" value="Genomic_DNA"/>
</dbReference>
<feature type="transmembrane region" description="Helical" evidence="5">
    <location>
        <begin position="389"/>
        <end position="407"/>
    </location>
</feature>
<feature type="transmembrane region" description="Helical" evidence="5">
    <location>
        <begin position="293"/>
        <end position="316"/>
    </location>
</feature>
<protein>
    <submittedName>
        <fullName evidence="6">O-antigen transporter</fullName>
    </submittedName>
</protein>
<evidence type="ECO:0000256" key="4">
    <source>
        <dbReference type="ARBA" id="ARBA00023136"/>
    </source>
</evidence>
<feature type="transmembrane region" description="Helical" evidence="5">
    <location>
        <begin position="364"/>
        <end position="383"/>
    </location>
</feature>
<dbReference type="Proteomes" id="UP000250079">
    <property type="component" value="Chromosome"/>
</dbReference>